<gene>
    <name evidence="2" type="ORF">IC761_19805</name>
</gene>
<reference evidence="2 3" key="1">
    <citation type="submission" date="2020-09" db="EMBL/GenBank/DDBJ databases">
        <title>Complete genomes of bradyrhizobia occurring on native shrubby legumes in Australia.</title>
        <authorList>
            <person name="Lafay B."/>
        </authorList>
    </citation>
    <scope>NUCLEOTIDE SEQUENCE [LARGE SCALE GENOMIC DNA]</scope>
    <source>
        <strain evidence="2 3">BDV5040</strain>
    </source>
</reference>
<feature type="repeat" description="TPR" evidence="1">
    <location>
        <begin position="109"/>
        <end position="142"/>
    </location>
</feature>
<feature type="repeat" description="TPR" evidence="1">
    <location>
        <begin position="143"/>
        <end position="176"/>
    </location>
</feature>
<evidence type="ECO:0000313" key="3">
    <source>
        <dbReference type="Proteomes" id="UP000594621"/>
    </source>
</evidence>
<dbReference type="Pfam" id="PF13432">
    <property type="entry name" value="TPR_16"/>
    <property type="match status" value="5"/>
</dbReference>
<dbReference type="Pfam" id="PF13414">
    <property type="entry name" value="TPR_11"/>
    <property type="match status" value="1"/>
</dbReference>
<dbReference type="KEGG" id="bcou:IC761_19805"/>
<dbReference type="AlphaFoldDB" id="A0A7S9D073"/>
<dbReference type="InterPro" id="IPR011990">
    <property type="entry name" value="TPR-like_helical_dom_sf"/>
</dbReference>
<keyword evidence="1" id="KW-0802">TPR repeat</keyword>
<protein>
    <submittedName>
        <fullName evidence="2">Tetratricopeptide repeat protein</fullName>
    </submittedName>
</protein>
<dbReference type="SMART" id="SM00028">
    <property type="entry name" value="TPR"/>
    <property type="match status" value="10"/>
</dbReference>
<feature type="repeat" description="TPR" evidence="1">
    <location>
        <begin position="279"/>
        <end position="312"/>
    </location>
</feature>
<dbReference type="Proteomes" id="UP000594621">
    <property type="component" value="Chromosome"/>
</dbReference>
<dbReference type="Gene3D" id="3.40.50.2000">
    <property type="entry name" value="Glycogen Phosphorylase B"/>
    <property type="match status" value="1"/>
</dbReference>
<accession>A0A7S9D073</accession>
<feature type="repeat" description="TPR" evidence="1">
    <location>
        <begin position="347"/>
        <end position="380"/>
    </location>
</feature>
<sequence>MPRASGTCWPSITTDGIDGLARLTRISDVEGAGDIVGNAALNRIVQEAAEHFAAGRPDQADALCAEVLKAEPHHVPALHLAAVAAFVTDRAADGAALLNRVFDIDPGHPPALVTLGDALAVKGEHEGAAAAFQRALRRRPDDAGVHNKLGVALGELSRFDEAENAYRRAIALDAQLTRACFNLAIVLAEQGRLAEAEDAYRAVIAREPIYRGVWLNLGNVLADQDRLGEAVSAYRRGLGIDPDDHGLLCNLGGVLYRQGLLEDAIVHYRRAIALAPDNIAALRLLGLVLHEARHLHEAAAIYRRTFALDPADHMIATNLGASLSDLGQLDDAVAACEHALLLKPDHAPAWTNLGIIFEKQEHVTEAVAAHRCAVAVDPSYAKGHANLAVALRNAGEIDEALEVSHRAVALDPEQPLAQYNHAHFLLMNGDFANGFEAYRWRRKCKILSDGDPTFSGPEWQGEPLEGRTLLVFAEYGLGDALHFVRYLPMVTALGGRIILQVQPALEELLRQLTDVTVIARGEVLPAFDLQVPLMSLPRIFGTTLDNLPADVPYLHPDREKLSRWRAALGRETRLKVGVVWAGNPRHKGDRQRSLSAAAVLPRLVMPGVQLYSLQKEPRPEDGDVLAALGDDVIDLAPALGSFADTAAAVAALDLVIAVDTSVAHLAGALGRPVWMLTPYALDWRWLRDREDSPWYPTMRLFRQLKPRQWDDPLMRLSAALAILAAKDEG</sequence>
<evidence type="ECO:0000256" key="1">
    <source>
        <dbReference type="PROSITE-ProRule" id="PRU00339"/>
    </source>
</evidence>
<dbReference type="InterPro" id="IPR019734">
    <property type="entry name" value="TPR_rpt"/>
</dbReference>
<evidence type="ECO:0000313" key="2">
    <source>
        <dbReference type="EMBL" id="QPF88778.1"/>
    </source>
</evidence>
<organism evidence="2 3">
    <name type="scientific">Bradyrhizobium commune</name>
    <dbReference type="NCBI Taxonomy" id="83627"/>
    <lineage>
        <taxon>Bacteria</taxon>
        <taxon>Pseudomonadati</taxon>
        <taxon>Pseudomonadota</taxon>
        <taxon>Alphaproteobacteria</taxon>
        <taxon>Hyphomicrobiales</taxon>
        <taxon>Nitrobacteraceae</taxon>
        <taxon>Bradyrhizobium</taxon>
    </lineage>
</organism>
<dbReference type="SUPFAM" id="SSF53756">
    <property type="entry name" value="UDP-Glycosyltransferase/glycogen phosphorylase"/>
    <property type="match status" value="1"/>
</dbReference>
<dbReference type="Gene3D" id="1.25.40.10">
    <property type="entry name" value="Tetratricopeptide repeat domain"/>
    <property type="match status" value="2"/>
</dbReference>
<dbReference type="PANTHER" id="PTHR44809:SF1">
    <property type="entry name" value="PROTEIN O-MANNOSYL-TRANSFERASE TMTC1"/>
    <property type="match status" value="1"/>
</dbReference>
<proteinExistence type="predicted"/>
<feature type="repeat" description="TPR" evidence="1">
    <location>
        <begin position="245"/>
        <end position="278"/>
    </location>
</feature>
<dbReference type="PANTHER" id="PTHR44809">
    <property type="match status" value="1"/>
</dbReference>
<dbReference type="EMBL" id="CP061379">
    <property type="protein sequence ID" value="QPF88778.1"/>
    <property type="molecule type" value="Genomic_DNA"/>
</dbReference>
<feature type="repeat" description="TPR" evidence="1">
    <location>
        <begin position="211"/>
        <end position="244"/>
    </location>
</feature>
<dbReference type="PROSITE" id="PS50005">
    <property type="entry name" value="TPR"/>
    <property type="match status" value="8"/>
</dbReference>
<feature type="repeat" description="TPR" evidence="1">
    <location>
        <begin position="381"/>
        <end position="414"/>
    </location>
</feature>
<dbReference type="SUPFAM" id="SSF48452">
    <property type="entry name" value="TPR-like"/>
    <property type="match status" value="2"/>
</dbReference>
<feature type="repeat" description="TPR" evidence="1">
    <location>
        <begin position="313"/>
        <end position="346"/>
    </location>
</feature>
<keyword evidence="3" id="KW-1185">Reference proteome</keyword>
<dbReference type="InterPro" id="IPR052943">
    <property type="entry name" value="TMTC_O-mannosyl-trnsfr"/>
</dbReference>
<name>A0A7S9D073_9BRAD</name>